<keyword evidence="3" id="KW-0863">Zinc-finger</keyword>
<reference evidence="7" key="1">
    <citation type="submission" date="2025-08" db="UniProtKB">
        <authorList>
            <consortium name="Ensembl"/>
        </authorList>
    </citation>
    <scope>IDENTIFICATION</scope>
</reference>
<accession>A0A8C3HQL3</accession>
<evidence type="ECO:0000313" key="7">
    <source>
        <dbReference type="Ensembl" id="ENSCPBP00000021601.1"/>
    </source>
</evidence>
<dbReference type="Ensembl" id="ENSCPBT00000025435.1">
    <property type="protein sequence ID" value="ENSCPBP00000021601.1"/>
    <property type="gene ID" value="ENSCPBG00000015518.1"/>
</dbReference>
<protein>
    <recommendedName>
        <fullName evidence="6">KRAB domain-containing protein</fullName>
    </recommendedName>
</protein>
<sequence>MSLRDGLLLFQGPVTFQEVAVDFTREEWALLDPAQRALYRAVMQENYENVTSLVSKPDVISWLERGEEPWVPFFSGKGSDLCPVSLPILAGDGMVNEVENPQQDDAEQVEAYGTFSERSKGKVSWSCAQTNYRESQNRPGKKFSRGSDLIRHERINTGGTPFIIHHRIHTGERPDACPEWRSDGWRTNSLRRPAGGAAGVSLARLH</sequence>
<dbReference type="SMART" id="SM00349">
    <property type="entry name" value="KRAB"/>
    <property type="match status" value="1"/>
</dbReference>
<keyword evidence="4" id="KW-0862">Zinc</keyword>
<dbReference type="SUPFAM" id="SSF109640">
    <property type="entry name" value="KRAB domain (Kruppel-associated box)"/>
    <property type="match status" value="1"/>
</dbReference>
<dbReference type="InterPro" id="IPR001909">
    <property type="entry name" value="KRAB"/>
</dbReference>
<name>A0A8C3HQL3_CHRPI</name>
<keyword evidence="8" id="KW-1185">Reference proteome</keyword>
<dbReference type="SUPFAM" id="SSF57667">
    <property type="entry name" value="beta-beta-alpha zinc fingers"/>
    <property type="match status" value="1"/>
</dbReference>
<dbReference type="InterPro" id="IPR036236">
    <property type="entry name" value="Znf_C2H2_sf"/>
</dbReference>
<evidence type="ECO:0000256" key="4">
    <source>
        <dbReference type="ARBA" id="ARBA00022833"/>
    </source>
</evidence>
<dbReference type="PANTHER" id="PTHR23232:SF168">
    <property type="entry name" value="KRAB DOMAIN-CONTAINING PROTEIN"/>
    <property type="match status" value="1"/>
</dbReference>
<keyword evidence="1" id="KW-0479">Metal-binding</keyword>
<evidence type="ECO:0000313" key="8">
    <source>
        <dbReference type="Proteomes" id="UP000694380"/>
    </source>
</evidence>
<dbReference type="GeneTree" id="ENSGT00940000161335"/>
<dbReference type="GO" id="GO:0006355">
    <property type="term" value="P:regulation of DNA-templated transcription"/>
    <property type="evidence" value="ECO:0007669"/>
    <property type="project" value="InterPro"/>
</dbReference>
<evidence type="ECO:0000256" key="2">
    <source>
        <dbReference type="ARBA" id="ARBA00022737"/>
    </source>
</evidence>
<dbReference type="Proteomes" id="UP000694380">
    <property type="component" value="Unplaced"/>
</dbReference>
<evidence type="ECO:0000256" key="3">
    <source>
        <dbReference type="ARBA" id="ARBA00022771"/>
    </source>
</evidence>
<keyword evidence="2" id="KW-0677">Repeat</keyword>
<evidence type="ECO:0000256" key="5">
    <source>
        <dbReference type="SAM" id="MobiDB-lite"/>
    </source>
</evidence>
<dbReference type="CDD" id="cd07765">
    <property type="entry name" value="KRAB_A-box"/>
    <property type="match status" value="1"/>
</dbReference>
<evidence type="ECO:0000259" key="6">
    <source>
        <dbReference type="PROSITE" id="PS50805"/>
    </source>
</evidence>
<dbReference type="Pfam" id="PF01352">
    <property type="entry name" value="KRAB"/>
    <property type="match status" value="1"/>
</dbReference>
<proteinExistence type="predicted"/>
<dbReference type="PROSITE" id="PS50805">
    <property type="entry name" value="KRAB"/>
    <property type="match status" value="1"/>
</dbReference>
<evidence type="ECO:0000256" key="1">
    <source>
        <dbReference type="ARBA" id="ARBA00022723"/>
    </source>
</evidence>
<dbReference type="PANTHER" id="PTHR23232">
    <property type="entry name" value="KRAB DOMAIN C2H2 ZINC FINGER"/>
    <property type="match status" value="1"/>
</dbReference>
<dbReference type="AlphaFoldDB" id="A0A8C3HQL3"/>
<dbReference type="GO" id="GO:0008270">
    <property type="term" value="F:zinc ion binding"/>
    <property type="evidence" value="ECO:0007669"/>
    <property type="project" value="UniProtKB-KW"/>
</dbReference>
<dbReference type="Gene3D" id="6.10.140.140">
    <property type="match status" value="1"/>
</dbReference>
<reference evidence="7" key="2">
    <citation type="submission" date="2025-09" db="UniProtKB">
        <authorList>
            <consortium name="Ensembl"/>
        </authorList>
    </citation>
    <scope>IDENTIFICATION</scope>
</reference>
<feature type="domain" description="KRAB" evidence="6">
    <location>
        <begin position="14"/>
        <end position="82"/>
    </location>
</feature>
<feature type="region of interest" description="Disordered" evidence="5">
    <location>
        <begin position="186"/>
        <end position="206"/>
    </location>
</feature>
<dbReference type="InterPro" id="IPR050169">
    <property type="entry name" value="Krueppel_C2H2_ZnF"/>
</dbReference>
<dbReference type="InterPro" id="IPR036051">
    <property type="entry name" value="KRAB_dom_sf"/>
</dbReference>
<organism evidence="7 8">
    <name type="scientific">Chrysemys picta bellii</name>
    <name type="common">Western painted turtle</name>
    <name type="synonym">Emys bellii</name>
    <dbReference type="NCBI Taxonomy" id="8478"/>
    <lineage>
        <taxon>Eukaryota</taxon>
        <taxon>Metazoa</taxon>
        <taxon>Chordata</taxon>
        <taxon>Craniata</taxon>
        <taxon>Vertebrata</taxon>
        <taxon>Euteleostomi</taxon>
        <taxon>Archelosauria</taxon>
        <taxon>Testudinata</taxon>
        <taxon>Testudines</taxon>
        <taxon>Cryptodira</taxon>
        <taxon>Durocryptodira</taxon>
        <taxon>Testudinoidea</taxon>
        <taxon>Emydidae</taxon>
        <taxon>Chrysemys</taxon>
    </lineage>
</organism>